<evidence type="ECO:0000313" key="3">
    <source>
        <dbReference type="EMBL" id="EFN51909.1"/>
    </source>
</evidence>
<dbReference type="InterPro" id="IPR052514">
    <property type="entry name" value="SAM-dependent_MTase"/>
</dbReference>
<feature type="region of interest" description="Disordered" evidence="1">
    <location>
        <begin position="383"/>
        <end position="419"/>
    </location>
</feature>
<dbReference type="Pfam" id="PF05050">
    <property type="entry name" value="Methyltransf_21"/>
    <property type="match status" value="1"/>
</dbReference>
<feature type="compositionally biased region" description="Polar residues" evidence="1">
    <location>
        <begin position="406"/>
        <end position="419"/>
    </location>
</feature>
<dbReference type="InterPro" id="IPR006342">
    <property type="entry name" value="FkbM_mtfrase"/>
</dbReference>
<evidence type="ECO:0000256" key="1">
    <source>
        <dbReference type="SAM" id="MobiDB-lite"/>
    </source>
</evidence>
<dbReference type="SUPFAM" id="SSF53335">
    <property type="entry name" value="S-adenosyl-L-methionine-dependent methyltransferases"/>
    <property type="match status" value="1"/>
</dbReference>
<dbReference type="PANTHER" id="PTHR34203:SF13">
    <property type="entry name" value="EXPRESSED PROTEIN"/>
    <property type="match status" value="1"/>
</dbReference>
<gene>
    <name evidence="3" type="ORF">CHLNCDRAFT_59064</name>
</gene>
<accession>E1ZQC9</accession>
<dbReference type="Gene3D" id="3.40.50.150">
    <property type="entry name" value="Vaccinia Virus protein VP39"/>
    <property type="match status" value="1"/>
</dbReference>
<proteinExistence type="predicted"/>
<dbReference type="GeneID" id="17351336"/>
<evidence type="ECO:0000313" key="4">
    <source>
        <dbReference type="Proteomes" id="UP000008141"/>
    </source>
</evidence>
<dbReference type="NCBIfam" id="TIGR01444">
    <property type="entry name" value="fkbM_fam"/>
    <property type="match status" value="1"/>
</dbReference>
<organism evidence="4">
    <name type="scientific">Chlorella variabilis</name>
    <name type="common">Green alga</name>
    <dbReference type="NCBI Taxonomy" id="554065"/>
    <lineage>
        <taxon>Eukaryota</taxon>
        <taxon>Viridiplantae</taxon>
        <taxon>Chlorophyta</taxon>
        <taxon>core chlorophytes</taxon>
        <taxon>Trebouxiophyceae</taxon>
        <taxon>Chlorellales</taxon>
        <taxon>Chlorellaceae</taxon>
        <taxon>Chlorella clade</taxon>
        <taxon>Chlorella</taxon>
    </lineage>
</organism>
<keyword evidence="4" id="KW-1185">Reference proteome</keyword>
<dbReference type="Proteomes" id="UP000008141">
    <property type="component" value="Unassembled WGS sequence"/>
</dbReference>
<protein>
    <recommendedName>
        <fullName evidence="2">Methyltransferase FkbM domain-containing protein</fullName>
    </recommendedName>
</protein>
<dbReference type="OrthoDB" id="2015200at2759"/>
<dbReference type="PANTHER" id="PTHR34203">
    <property type="entry name" value="METHYLTRANSFERASE, FKBM FAMILY PROTEIN"/>
    <property type="match status" value="1"/>
</dbReference>
<dbReference type="AlphaFoldDB" id="E1ZQC9"/>
<dbReference type="eggNOG" id="ENOG502SFFA">
    <property type="taxonomic scope" value="Eukaryota"/>
</dbReference>
<sequence>MLSEWQQPAGVEMRPPSLSPKLLAHRRHSRILAAAAVLCVVWLALRGRQGDNPGSGAGEAQHAPSAAGWSESYLHKAGDAKLTALLDRTSKASPLMKCTADLHIFKLKADDLERVNDGAKANRSTLGPLLSGTAHRMPCRHNLSSARASCCSYPVNFRLGTTDFQVFQQVFQFHYMRYLYTLFADQPPQYVLDAGANAGFASSLFKLLWPDATVVSLEPDTSNFELLKANTKSFKKVHALNAGLWGHRANITMVMKSSSHGNWGRVFREAQEGEEGMPAYGVQDIADMLDIPAFDFVKIDIEGAEGMVFEPGNDFSWIGKARAVSLEIHDYFAGYFDLKPNEVSSRVDAAFNTTGYSLVSDNEHVIFLSPALRKAVESSAAAVPHTESAAAEQAKQGKKHKAAEQPQGTQRAKQSGSGA</sequence>
<dbReference type="RefSeq" id="XP_005844011.1">
    <property type="nucleotide sequence ID" value="XM_005843949.1"/>
</dbReference>
<dbReference type="EMBL" id="GL433859">
    <property type="protein sequence ID" value="EFN51909.1"/>
    <property type="molecule type" value="Genomic_DNA"/>
</dbReference>
<reference evidence="3 4" key="1">
    <citation type="journal article" date="2010" name="Plant Cell">
        <title>The Chlorella variabilis NC64A genome reveals adaptation to photosymbiosis, coevolution with viruses, and cryptic sex.</title>
        <authorList>
            <person name="Blanc G."/>
            <person name="Duncan G."/>
            <person name="Agarkova I."/>
            <person name="Borodovsky M."/>
            <person name="Gurnon J."/>
            <person name="Kuo A."/>
            <person name="Lindquist E."/>
            <person name="Lucas S."/>
            <person name="Pangilinan J."/>
            <person name="Polle J."/>
            <person name="Salamov A."/>
            <person name="Terry A."/>
            <person name="Yamada T."/>
            <person name="Dunigan D.D."/>
            <person name="Grigoriev I.V."/>
            <person name="Claverie J.M."/>
            <person name="Van Etten J.L."/>
        </authorList>
    </citation>
    <scope>NUCLEOTIDE SEQUENCE [LARGE SCALE GENOMIC DNA]</scope>
    <source>
        <strain evidence="3 4">NC64A</strain>
    </source>
</reference>
<dbReference type="InParanoid" id="E1ZQC9"/>
<evidence type="ECO:0000259" key="2">
    <source>
        <dbReference type="Pfam" id="PF05050"/>
    </source>
</evidence>
<dbReference type="KEGG" id="cvr:CHLNCDRAFT_59064"/>
<name>E1ZQC9_CHLVA</name>
<feature type="domain" description="Methyltransferase FkbM" evidence="2">
    <location>
        <begin position="193"/>
        <end position="330"/>
    </location>
</feature>
<dbReference type="InterPro" id="IPR029063">
    <property type="entry name" value="SAM-dependent_MTases_sf"/>
</dbReference>